<accession>A0ACC1HWN4</accession>
<organism evidence="1 2">
    <name type="scientific">Spiromyces aspiralis</name>
    <dbReference type="NCBI Taxonomy" id="68401"/>
    <lineage>
        <taxon>Eukaryota</taxon>
        <taxon>Fungi</taxon>
        <taxon>Fungi incertae sedis</taxon>
        <taxon>Zoopagomycota</taxon>
        <taxon>Kickxellomycotina</taxon>
        <taxon>Kickxellomycetes</taxon>
        <taxon>Kickxellales</taxon>
        <taxon>Kickxellaceae</taxon>
        <taxon>Spiromyces</taxon>
    </lineage>
</organism>
<protein>
    <submittedName>
        <fullName evidence="1">Uncharacterized protein</fullName>
    </submittedName>
</protein>
<evidence type="ECO:0000313" key="1">
    <source>
        <dbReference type="EMBL" id="KAJ1678294.1"/>
    </source>
</evidence>
<comment type="caution">
    <text evidence="1">The sequence shown here is derived from an EMBL/GenBank/DDBJ whole genome shotgun (WGS) entry which is preliminary data.</text>
</comment>
<keyword evidence="2" id="KW-1185">Reference proteome</keyword>
<proteinExistence type="predicted"/>
<name>A0ACC1HWN4_9FUNG</name>
<evidence type="ECO:0000313" key="2">
    <source>
        <dbReference type="Proteomes" id="UP001145114"/>
    </source>
</evidence>
<sequence>MRLTDNHLVTIRDNANELLRILDTQDVDEPGTFDQMMQNAMQIKHGFDSARADPSISSSSRSGNMALCHECLTTVSSVWRSGALGWYKAQQKKKLEEQRRDKESRHDYDYGGGGTGTSLSNEYGGIA</sequence>
<reference evidence="1" key="1">
    <citation type="submission" date="2022-06" db="EMBL/GenBank/DDBJ databases">
        <title>Phylogenomic reconstructions and comparative analyses of Kickxellomycotina fungi.</title>
        <authorList>
            <person name="Reynolds N.K."/>
            <person name="Stajich J.E."/>
            <person name="Barry K."/>
            <person name="Grigoriev I.V."/>
            <person name="Crous P."/>
            <person name="Smith M.E."/>
        </authorList>
    </citation>
    <scope>NUCLEOTIDE SEQUENCE</scope>
    <source>
        <strain evidence="1">RSA 2271</strain>
    </source>
</reference>
<gene>
    <name evidence="1" type="ORF">EV182_004355</name>
</gene>
<dbReference type="EMBL" id="JAMZIH010001321">
    <property type="protein sequence ID" value="KAJ1678294.1"/>
    <property type="molecule type" value="Genomic_DNA"/>
</dbReference>
<dbReference type="Proteomes" id="UP001145114">
    <property type="component" value="Unassembled WGS sequence"/>
</dbReference>